<evidence type="ECO:0000256" key="1">
    <source>
        <dbReference type="SAM" id="MobiDB-lite"/>
    </source>
</evidence>
<comment type="caution">
    <text evidence="3">The sequence shown here is derived from an EMBL/GenBank/DDBJ whole genome shotgun (WGS) entry which is preliminary data.</text>
</comment>
<keyword evidence="2" id="KW-0812">Transmembrane</keyword>
<feature type="region of interest" description="Disordered" evidence="1">
    <location>
        <begin position="326"/>
        <end position="435"/>
    </location>
</feature>
<reference evidence="3 4" key="1">
    <citation type="journal article" date="2019" name="Int. J. Syst. Evol. Microbiol.">
        <title>The Global Catalogue of Microorganisms (GCM) 10K type strain sequencing project: providing services to taxonomists for standard genome sequencing and annotation.</title>
        <authorList>
            <consortium name="The Broad Institute Genomics Platform"/>
            <consortium name="The Broad Institute Genome Sequencing Center for Infectious Disease"/>
            <person name="Wu L."/>
            <person name="Ma J."/>
        </authorList>
    </citation>
    <scope>NUCLEOTIDE SEQUENCE [LARGE SCALE GENOMIC DNA]</scope>
    <source>
        <strain evidence="3 4">JCM 4805</strain>
    </source>
</reference>
<feature type="transmembrane region" description="Helical" evidence="2">
    <location>
        <begin position="211"/>
        <end position="235"/>
    </location>
</feature>
<sequence length="435" mass="44558">MPHSTVLSKGARITAGVFCTLFLLNSATWMAIDVGEHGLDGLWNAWTGVGSRGTIMATDLYTFMLAIVQTAAVWAAFTGARAAGGLLATATTLTFTSSLQVFVSTGQHTGDNRWFLGEVDTSSGLFEGVFVTSAFVLLFALACGVVLLSGMRRWPTRTPSDPPMRPAKAAAVTGAVVLGVSALCSATWNVYALTQYRPVMLEVLYLGHGSLPALMSVSSGWNSVVLLVLAALGAVLCLTRAVSARGLALGMACVLLPLTLLTAIALLRYGIFFTVQQGPAFPVLLSHTQIVLEFAGSVALLVVMGRRGLPVADEWYPPAQPGMPGAAPIGMPGGQPYGAPGHPQSGYPQPGYAQPGGPQPQPGYAPPAQPQPGYGPPAAPAPGFGPPAMPPQAPPVQAPQAPPAPPQAPSVPYGAPPAPPVPPAPPGGGFGPPRG</sequence>
<feature type="transmembrane region" description="Helical" evidence="2">
    <location>
        <begin position="247"/>
        <end position="271"/>
    </location>
</feature>
<feature type="transmembrane region" description="Helical" evidence="2">
    <location>
        <begin position="283"/>
        <end position="303"/>
    </location>
</feature>
<evidence type="ECO:0000313" key="3">
    <source>
        <dbReference type="EMBL" id="GAA0483219.1"/>
    </source>
</evidence>
<keyword evidence="2" id="KW-0472">Membrane</keyword>
<evidence type="ECO:0000256" key="2">
    <source>
        <dbReference type="SAM" id="Phobius"/>
    </source>
</evidence>
<organism evidence="3 4">
    <name type="scientific">Streptomyces olivaceiscleroticus</name>
    <dbReference type="NCBI Taxonomy" id="68245"/>
    <lineage>
        <taxon>Bacteria</taxon>
        <taxon>Bacillati</taxon>
        <taxon>Actinomycetota</taxon>
        <taxon>Actinomycetes</taxon>
        <taxon>Kitasatosporales</taxon>
        <taxon>Streptomycetaceae</taxon>
        <taxon>Streptomyces</taxon>
    </lineage>
</organism>
<proteinExistence type="predicted"/>
<feature type="compositionally biased region" description="Pro residues" evidence="1">
    <location>
        <begin position="357"/>
        <end position="426"/>
    </location>
</feature>
<protein>
    <submittedName>
        <fullName evidence="3">Uncharacterized protein</fullName>
    </submittedName>
</protein>
<feature type="transmembrane region" description="Helical" evidence="2">
    <location>
        <begin position="125"/>
        <end position="148"/>
    </location>
</feature>
<feature type="transmembrane region" description="Helical" evidence="2">
    <location>
        <begin position="84"/>
        <end position="105"/>
    </location>
</feature>
<feature type="transmembrane region" description="Helical" evidence="2">
    <location>
        <begin position="12"/>
        <end position="32"/>
    </location>
</feature>
<feature type="transmembrane region" description="Helical" evidence="2">
    <location>
        <begin position="169"/>
        <end position="191"/>
    </location>
</feature>
<accession>A0ABN1ASX2</accession>
<feature type="compositionally biased region" description="Low complexity" evidence="1">
    <location>
        <begin position="343"/>
        <end position="356"/>
    </location>
</feature>
<evidence type="ECO:0000313" key="4">
    <source>
        <dbReference type="Proteomes" id="UP001500909"/>
    </source>
</evidence>
<feature type="transmembrane region" description="Helical" evidence="2">
    <location>
        <begin position="60"/>
        <end position="77"/>
    </location>
</feature>
<dbReference type="RefSeq" id="WP_346097969.1">
    <property type="nucleotide sequence ID" value="NZ_BAAABY010000040.1"/>
</dbReference>
<gene>
    <name evidence="3" type="ORF">GCM10010361_55080</name>
</gene>
<name>A0ABN1ASX2_9ACTN</name>
<keyword evidence="2" id="KW-1133">Transmembrane helix</keyword>
<dbReference type="EMBL" id="BAAABY010000040">
    <property type="protein sequence ID" value="GAA0483219.1"/>
    <property type="molecule type" value="Genomic_DNA"/>
</dbReference>
<dbReference type="Proteomes" id="UP001500909">
    <property type="component" value="Unassembled WGS sequence"/>
</dbReference>
<keyword evidence="4" id="KW-1185">Reference proteome</keyword>